<evidence type="ECO:0000313" key="8">
    <source>
        <dbReference type="Proteomes" id="UP000254487"/>
    </source>
</evidence>
<dbReference type="SUPFAM" id="SSF56935">
    <property type="entry name" value="Porins"/>
    <property type="match status" value="1"/>
</dbReference>
<name>A0A377ZRY5_KLEPO</name>
<gene>
    <name evidence="7" type="primary">ompN_2</name>
    <name evidence="7" type="ORF">NCTC10313_03982</name>
</gene>
<dbReference type="GO" id="GO:0034220">
    <property type="term" value="P:monoatomic ion transmembrane transport"/>
    <property type="evidence" value="ECO:0007669"/>
    <property type="project" value="InterPro"/>
</dbReference>
<dbReference type="Gene3D" id="2.40.160.10">
    <property type="entry name" value="Porin"/>
    <property type="match status" value="1"/>
</dbReference>
<protein>
    <submittedName>
        <fullName evidence="7">Outer membrane protein N</fullName>
    </submittedName>
</protein>
<dbReference type="GO" id="GO:0009279">
    <property type="term" value="C:cell outer membrane"/>
    <property type="evidence" value="ECO:0007669"/>
    <property type="project" value="InterPro"/>
</dbReference>
<evidence type="ECO:0000256" key="2">
    <source>
        <dbReference type="ARBA" id="ARBA00022692"/>
    </source>
</evidence>
<dbReference type="GO" id="GO:0046930">
    <property type="term" value="C:pore complex"/>
    <property type="evidence" value="ECO:0007669"/>
    <property type="project" value="UniProtKB-KW"/>
</dbReference>
<keyword evidence="2" id="KW-0812">Transmembrane</keyword>
<evidence type="ECO:0000256" key="1">
    <source>
        <dbReference type="ARBA" id="ARBA00022452"/>
    </source>
</evidence>
<evidence type="ECO:0000256" key="4">
    <source>
        <dbReference type="ARBA" id="ARBA00023114"/>
    </source>
</evidence>
<dbReference type="InterPro" id="IPR050298">
    <property type="entry name" value="Gram-neg_bact_OMP"/>
</dbReference>
<accession>A0A377ZRY5</accession>
<keyword evidence="1" id="KW-0472">Membrane</keyword>
<dbReference type="Pfam" id="PF00267">
    <property type="entry name" value="Porin_1"/>
    <property type="match status" value="1"/>
</dbReference>
<keyword evidence="4" id="KW-0406">Ion transport</keyword>
<evidence type="ECO:0000256" key="5">
    <source>
        <dbReference type="ARBA" id="ARBA00023237"/>
    </source>
</evidence>
<dbReference type="PRINTS" id="PR00183">
    <property type="entry name" value="ECOLIPORIN"/>
</dbReference>
<keyword evidence="5" id="KW-0998">Cell outer membrane</keyword>
<proteinExistence type="predicted"/>
<dbReference type="PANTHER" id="PTHR34501:SF8">
    <property type="entry name" value="OUTER MEMBRANE PORIN N-RELATED"/>
    <property type="match status" value="1"/>
</dbReference>
<keyword evidence="4" id="KW-0626">Porin</keyword>
<feature type="compositionally biased region" description="Polar residues" evidence="6">
    <location>
        <begin position="9"/>
        <end position="24"/>
    </location>
</feature>
<evidence type="ECO:0000256" key="3">
    <source>
        <dbReference type="ARBA" id="ARBA00022729"/>
    </source>
</evidence>
<sequence>MGISAAAAYTSSDRTNDQMTQTNARGDKAEAWTAGLKYDANDIYLAAMYSETRNMTPYGNDGVANKTQNFEVTAQYQFDFGLRPAISYLQSKGKDLYNNGRVMLPTY</sequence>
<feature type="region of interest" description="Disordered" evidence="6">
    <location>
        <begin position="1"/>
        <end position="26"/>
    </location>
</feature>
<keyword evidence="4" id="KW-0813">Transport</keyword>
<keyword evidence="1" id="KW-1134">Transmembrane beta strand</keyword>
<dbReference type="GO" id="GO:0015288">
    <property type="term" value="F:porin activity"/>
    <property type="evidence" value="ECO:0007669"/>
    <property type="project" value="UniProtKB-KW"/>
</dbReference>
<keyword evidence="3" id="KW-0732">Signal</keyword>
<dbReference type="Proteomes" id="UP000254487">
    <property type="component" value="Unassembled WGS sequence"/>
</dbReference>
<dbReference type="InterPro" id="IPR001897">
    <property type="entry name" value="Porin_gammaproteobac"/>
</dbReference>
<organism evidence="7 8">
    <name type="scientific">Klebsiella pneumoniae subsp. ozaenae</name>
    <dbReference type="NCBI Taxonomy" id="574"/>
    <lineage>
        <taxon>Bacteria</taxon>
        <taxon>Pseudomonadati</taxon>
        <taxon>Pseudomonadota</taxon>
        <taxon>Gammaproteobacteria</taxon>
        <taxon>Enterobacterales</taxon>
        <taxon>Enterobacteriaceae</taxon>
        <taxon>Klebsiella/Raoultella group</taxon>
        <taxon>Klebsiella</taxon>
        <taxon>Klebsiella pneumoniae complex</taxon>
    </lineage>
</organism>
<dbReference type="InterPro" id="IPR023614">
    <property type="entry name" value="Porin_dom_sf"/>
</dbReference>
<dbReference type="PANTHER" id="PTHR34501">
    <property type="entry name" value="PROTEIN YDDL-RELATED"/>
    <property type="match status" value="1"/>
</dbReference>
<dbReference type="InterPro" id="IPR001702">
    <property type="entry name" value="Porin_Gram-ve"/>
</dbReference>
<dbReference type="AlphaFoldDB" id="A0A377ZRY5"/>
<dbReference type="EMBL" id="UGLW01000003">
    <property type="protein sequence ID" value="STU83411.1"/>
    <property type="molecule type" value="Genomic_DNA"/>
</dbReference>
<evidence type="ECO:0000256" key="6">
    <source>
        <dbReference type="SAM" id="MobiDB-lite"/>
    </source>
</evidence>
<evidence type="ECO:0000313" key="7">
    <source>
        <dbReference type="EMBL" id="STU83411.1"/>
    </source>
</evidence>
<reference evidence="7 8" key="1">
    <citation type="submission" date="2018-06" db="EMBL/GenBank/DDBJ databases">
        <authorList>
            <consortium name="Pathogen Informatics"/>
            <person name="Doyle S."/>
        </authorList>
    </citation>
    <scope>NUCLEOTIDE SEQUENCE [LARGE SCALE GENOMIC DNA]</scope>
    <source>
        <strain evidence="7 8">NCTC10313</strain>
    </source>
</reference>